<comment type="caution">
    <text evidence="1">The sequence shown here is derived from an EMBL/GenBank/DDBJ whole genome shotgun (WGS) entry which is preliminary data.</text>
</comment>
<dbReference type="EMBL" id="NKXS01002574">
    <property type="protein sequence ID" value="PIN12972.1"/>
    <property type="molecule type" value="Genomic_DNA"/>
</dbReference>
<reference evidence="2" key="1">
    <citation type="journal article" date="2018" name="Gigascience">
        <title>Genome assembly of the Pink Ipe (Handroanthus impetiginosus, Bignoniaceae), a highly valued, ecologically keystone Neotropical timber forest tree.</title>
        <authorList>
            <person name="Silva-Junior O.B."/>
            <person name="Grattapaglia D."/>
            <person name="Novaes E."/>
            <person name="Collevatti R.G."/>
        </authorList>
    </citation>
    <scope>NUCLEOTIDE SEQUENCE [LARGE SCALE GENOMIC DNA]</scope>
    <source>
        <strain evidence="2">cv. UFG-1</strain>
    </source>
</reference>
<evidence type="ECO:0000313" key="1">
    <source>
        <dbReference type="EMBL" id="PIN12972.1"/>
    </source>
</evidence>
<name>A0A2G9H625_9LAMI</name>
<keyword evidence="2" id="KW-1185">Reference proteome</keyword>
<gene>
    <name evidence="1" type="ORF">CDL12_14411</name>
</gene>
<dbReference type="Proteomes" id="UP000231279">
    <property type="component" value="Unassembled WGS sequence"/>
</dbReference>
<evidence type="ECO:0000313" key="2">
    <source>
        <dbReference type="Proteomes" id="UP000231279"/>
    </source>
</evidence>
<dbReference type="AlphaFoldDB" id="A0A2G9H625"/>
<organism evidence="1 2">
    <name type="scientific">Handroanthus impetiginosus</name>
    <dbReference type="NCBI Taxonomy" id="429701"/>
    <lineage>
        <taxon>Eukaryota</taxon>
        <taxon>Viridiplantae</taxon>
        <taxon>Streptophyta</taxon>
        <taxon>Embryophyta</taxon>
        <taxon>Tracheophyta</taxon>
        <taxon>Spermatophyta</taxon>
        <taxon>Magnoliopsida</taxon>
        <taxon>eudicotyledons</taxon>
        <taxon>Gunneridae</taxon>
        <taxon>Pentapetalae</taxon>
        <taxon>asterids</taxon>
        <taxon>lamiids</taxon>
        <taxon>Lamiales</taxon>
        <taxon>Bignoniaceae</taxon>
        <taxon>Crescentiina</taxon>
        <taxon>Tabebuia alliance</taxon>
        <taxon>Handroanthus</taxon>
    </lineage>
</organism>
<proteinExistence type="predicted"/>
<dbReference type="OrthoDB" id="1649068at2759"/>
<sequence length="31" mass="3515">MLDLLKPMEPPMKRRAGLWIVQAGRGSYRGS</sequence>
<protein>
    <submittedName>
        <fullName evidence="1">Uncharacterized protein</fullName>
    </submittedName>
</protein>
<accession>A0A2G9H625</accession>